<evidence type="ECO:0000256" key="3">
    <source>
        <dbReference type="SAM" id="MobiDB-lite"/>
    </source>
</evidence>
<reference evidence="5" key="1">
    <citation type="submission" date="2023-01" db="EMBL/GenBank/DDBJ databases">
        <title>The growth and conidiation of Purpureocillium lavendulum are regulated by nitrogen source and histone H3K14 acetylation.</title>
        <authorList>
            <person name="Tang P."/>
            <person name="Han J."/>
            <person name="Zhang C."/>
            <person name="Tang P."/>
            <person name="Qi F."/>
            <person name="Zhang K."/>
            <person name="Liang L."/>
        </authorList>
    </citation>
    <scope>NUCLEOTIDE SEQUENCE</scope>
    <source>
        <strain evidence="5">YMF1.00683</strain>
    </source>
</reference>
<evidence type="ECO:0000259" key="4">
    <source>
        <dbReference type="PROSITE" id="PS50868"/>
    </source>
</evidence>
<feature type="region of interest" description="Disordered" evidence="3">
    <location>
        <begin position="227"/>
        <end position="254"/>
    </location>
</feature>
<dbReference type="EMBL" id="JAQHRD010000004">
    <property type="protein sequence ID" value="KAJ6441784.1"/>
    <property type="molecule type" value="Genomic_DNA"/>
</dbReference>
<organism evidence="5 6">
    <name type="scientific">Purpureocillium lavendulum</name>
    <dbReference type="NCBI Taxonomy" id="1247861"/>
    <lineage>
        <taxon>Eukaryota</taxon>
        <taxon>Fungi</taxon>
        <taxon>Dikarya</taxon>
        <taxon>Ascomycota</taxon>
        <taxon>Pezizomycotina</taxon>
        <taxon>Sordariomycetes</taxon>
        <taxon>Hypocreomycetidae</taxon>
        <taxon>Hypocreales</taxon>
        <taxon>Ophiocordycipitaceae</taxon>
        <taxon>Purpureocillium</taxon>
    </lineage>
</organism>
<evidence type="ECO:0000256" key="1">
    <source>
        <dbReference type="ARBA" id="ARBA00022603"/>
    </source>
</evidence>
<dbReference type="Proteomes" id="UP001163105">
    <property type="component" value="Unassembled WGS sequence"/>
</dbReference>
<accession>A0AB34FSF8</accession>
<dbReference type="PANTHER" id="PTHR12350">
    <property type="entry name" value="HISTONE-LYSINE N-METHYLTRANSFERASE-RELATED"/>
    <property type="match status" value="1"/>
</dbReference>
<dbReference type="PROSITE" id="PS50868">
    <property type="entry name" value="POST_SET"/>
    <property type="match status" value="1"/>
</dbReference>
<keyword evidence="6" id="KW-1185">Reference proteome</keyword>
<evidence type="ECO:0000256" key="2">
    <source>
        <dbReference type="ARBA" id="ARBA00022679"/>
    </source>
</evidence>
<dbReference type="InterPro" id="IPR046341">
    <property type="entry name" value="SET_dom_sf"/>
</dbReference>
<evidence type="ECO:0000313" key="6">
    <source>
        <dbReference type="Proteomes" id="UP001163105"/>
    </source>
</evidence>
<keyword evidence="1" id="KW-0489">Methyltransferase</keyword>
<dbReference type="SUPFAM" id="SSF82199">
    <property type="entry name" value="SET domain"/>
    <property type="match status" value="1"/>
</dbReference>
<dbReference type="InterPro" id="IPR053201">
    <property type="entry name" value="Flavunoidine_N-MTase"/>
</dbReference>
<name>A0AB34FSF8_9HYPO</name>
<feature type="compositionally biased region" description="Polar residues" evidence="3">
    <location>
        <begin position="170"/>
        <end position="185"/>
    </location>
</feature>
<dbReference type="PANTHER" id="PTHR12350:SF19">
    <property type="entry name" value="SET DOMAIN-CONTAINING PROTEIN"/>
    <property type="match status" value="1"/>
</dbReference>
<protein>
    <submittedName>
        <fullName evidence="5">Post-SET domain-containingprotein</fullName>
    </submittedName>
</protein>
<comment type="caution">
    <text evidence="5">The sequence shown here is derived from an EMBL/GenBank/DDBJ whole genome shotgun (WGS) entry which is preliminary data.</text>
</comment>
<gene>
    <name evidence="5" type="ORF">O9K51_05335</name>
</gene>
<dbReference type="Gene3D" id="2.170.270.10">
    <property type="entry name" value="SET domain"/>
    <property type="match status" value="1"/>
</dbReference>
<proteinExistence type="predicted"/>
<dbReference type="AlphaFoldDB" id="A0AB34FSF8"/>
<feature type="domain" description="Post-SET" evidence="4">
    <location>
        <begin position="121"/>
        <end position="137"/>
    </location>
</feature>
<keyword evidence="2" id="KW-0808">Transferase</keyword>
<sequence length="254" mass="27532">MAPLTPHWQRPSHPEIQDVHINEAEFTTKSLSRVSLPPFAVFARLAWPPCTAAHEPTYATVQTGRDTHLNLNSDLLYINHSCEPSLIFDTGNMNVLVGPKGLSPGDELTFFYPSTEWSMAQPFDCLCGTPTCRGTISGARDMSAKQLEGIWLNGHIRELLDEQQQQQQQSAGQHQSVVVGNGTDPTTRALRDALAQAEKVVEAARLALRTYVEAGARGDAAALNNGVSKANGLNRRGPTSRELSGEMSGDTVVA</sequence>
<evidence type="ECO:0000313" key="5">
    <source>
        <dbReference type="EMBL" id="KAJ6441784.1"/>
    </source>
</evidence>
<dbReference type="GO" id="GO:0032259">
    <property type="term" value="P:methylation"/>
    <property type="evidence" value="ECO:0007669"/>
    <property type="project" value="UniProtKB-KW"/>
</dbReference>
<dbReference type="InterPro" id="IPR003616">
    <property type="entry name" value="Post-SET_dom"/>
</dbReference>
<dbReference type="GO" id="GO:0008168">
    <property type="term" value="F:methyltransferase activity"/>
    <property type="evidence" value="ECO:0007669"/>
    <property type="project" value="UniProtKB-KW"/>
</dbReference>
<feature type="region of interest" description="Disordered" evidence="3">
    <location>
        <begin position="162"/>
        <end position="185"/>
    </location>
</feature>